<dbReference type="Proteomes" id="UP000204221">
    <property type="component" value="Chromosome"/>
</dbReference>
<dbReference type="GO" id="GO:0006310">
    <property type="term" value="P:DNA recombination"/>
    <property type="evidence" value="ECO:0007669"/>
    <property type="project" value="InterPro"/>
</dbReference>
<dbReference type="InterPro" id="IPR044068">
    <property type="entry name" value="CB"/>
</dbReference>
<dbReference type="Gene3D" id="1.10.150.130">
    <property type="match status" value="1"/>
</dbReference>
<dbReference type="GO" id="GO:0003677">
    <property type="term" value="F:DNA binding"/>
    <property type="evidence" value="ECO:0007669"/>
    <property type="project" value="UniProtKB-UniRule"/>
</dbReference>
<evidence type="ECO:0000313" key="1">
    <source>
        <dbReference type="EMBL" id="ASO22957.1"/>
    </source>
</evidence>
<dbReference type="OrthoDB" id="4326943at2"/>
<dbReference type="PANTHER" id="PTHR30349:SF84">
    <property type="entry name" value="PHAGE-RELATED INTEGRASE"/>
    <property type="match status" value="1"/>
</dbReference>
<reference evidence="1 2" key="1">
    <citation type="submission" date="2017-07" db="EMBL/GenBank/DDBJ databases">
        <title>Complete genome sequence of Actinoalloteichus hoggarensis DSM 45943, type strain of Actinoalloteichus hoggarensis.</title>
        <authorList>
            <person name="Ruckert C."/>
            <person name="Nouioui I."/>
            <person name="Willmese J."/>
            <person name="van Wezel G."/>
            <person name="Klenk H.-P."/>
            <person name="Kalinowski J."/>
            <person name="Zotchev S.B."/>
        </authorList>
    </citation>
    <scope>NUCLEOTIDE SEQUENCE [LARGE SCALE GENOMIC DNA]</scope>
    <source>
        <strain evidence="1 2">DSM 45943</strain>
    </source>
</reference>
<dbReference type="AlphaFoldDB" id="A0A221WCF6"/>
<evidence type="ECO:0000313" key="2">
    <source>
        <dbReference type="Proteomes" id="UP000204221"/>
    </source>
</evidence>
<dbReference type="EMBL" id="CP022521">
    <property type="protein sequence ID" value="ASO22957.1"/>
    <property type="molecule type" value="Genomic_DNA"/>
</dbReference>
<dbReference type="InterPro" id="IPR013762">
    <property type="entry name" value="Integrase-like_cat_sf"/>
</dbReference>
<dbReference type="InterPro" id="IPR011010">
    <property type="entry name" value="DNA_brk_join_enz"/>
</dbReference>
<dbReference type="PROSITE" id="PS51898">
    <property type="entry name" value="TYR_RECOMBINASE"/>
    <property type="match status" value="1"/>
</dbReference>
<dbReference type="InterPro" id="IPR010998">
    <property type="entry name" value="Integrase_recombinase_N"/>
</dbReference>
<dbReference type="RefSeq" id="WP_093943807.1">
    <property type="nucleotide sequence ID" value="NZ_CP022521.1"/>
</dbReference>
<proteinExistence type="predicted"/>
<name>A0A221WCF6_9PSEU</name>
<keyword evidence="2" id="KW-1185">Reference proteome</keyword>
<gene>
    <name evidence="1" type="ORF">AHOG_26790</name>
</gene>
<protein>
    <submittedName>
        <fullName evidence="1">Site-specific tyrosine recombinase XerC</fullName>
    </submittedName>
</protein>
<dbReference type="InterPro" id="IPR050090">
    <property type="entry name" value="Tyrosine_recombinase_XerCD"/>
</dbReference>
<dbReference type="PANTHER" id="PTHR30349">
    <property type="entry name" value="PHAGE INTEGRASE-RELATED"/>
    <property type="match status" value="1"/>
</dbReference>
<accession>A0A221WCF6</accession>
<dbReference type="Gene3D" id="1.10.443.10">
    <property type="entry name" value="Intergrase catalytic core"/>
    <property type="match status" value="1"/>
</dbReference>
<organism evidence="1 2">
    <name type="scientific">Actinoalloteichus hoggarensis</name>
    <dbReference type="NCBI Taxonomy" id="1470176"/>
    <lineage>
        <taxon>Bacteria</taxon>
        <taxon>Bacillati</taxon>
        <taxon>Actinomycetota</taxon>
        <taxon>Actinomycetes</taxon>
        <taxon>Pseudonocardiales</taxon>
        <taxon>Pseudonocardiaceae</taxon>
        <taxon>Actinoalloteichus</taxon>
    </lineage>
</organism>
<dbReference type="KEGG" id="ahg:AHOG_26790"/>
<dbReference type="InterPro" id="IPR002104">
    <property type="entry name" value="Integrase_catalytic"/>
</dbReference>
<sequence>MARTKKTKDLTGIRPRGTRYQVRVFTGYDQDTGNPVMVTRSAGTEDEAIEIRDRLRAEVRDHKTSKTNATLDQLLDEWLRSHEVAKATASSYTLLARNFIRPVLGEKSLTRLMQLGPKVYEDLAAELKRCRRRCRKTKTRVDHRVTKPHECDARCRPHVCKPLAVSSVRQVHAVLSGALNAAVRWGWISFNPVEAARKPRAPRPQPQPPTSEEAARIINKAWEQDEGWGMLVWLVMVTGMRRGELVALRPSRVLFNHSEAGEHDCVKHSCRAIIEVRTNLVKVDGVLSEKDTKSHQMRRISVDSTTTGLLVDHIAGIEKRRRELDSPAADDVFLFSYSPAHDRPCDADGLTHRYSRMTAGLKIATHLHALRHYSATELITAGVDLRTVAGRLGHGGGGTTTLRVYAAWVPEADAQAAELMAARMPSRPVVDGE</sequence>
<dbReference type="PROSITE" id="PS51900">
    <property type="entry name" value="CB"/>
    <property type="match status" value="1"/>
</dbReference>
<dbReference type="SUPFAM" id="SSF56349">
    <property type="entry name" value="DNA breaking-rejoining enzymes"/>
    <property type="match status" value="1"/>
</dbReference>
<dbReference type="Pfam" id="PF00589">
    <property type="entry name" value="Phage_integrase"/>
    <property type="match status" value="1"/>
</dbReference>
<dbReference type="GO" id="GO:0015074">
    <property type="term" value="P:DNA integration"/>
    <property type="evidence" value="ECO:0007669"/>
    <property type="project" value="InterPro"/>
</dbReference>